<dbReference type="EMBL" id="JANPWB010000012">
    <property type="protein sequence ID" value="KAJ1117250.1"/>
    <property type="molecule type" value="Genomic_DNA"/>
</dbReference>
<evidence type="ECO:0000313" key="1">
    <source>
        <dbReference type="EMBL" id="KAJ1117250.1"/>
    </source>
</evidence>
<name>A0AAV7NQM1_PLEWA</name>
<protein>
    <submittedName>
        <fullName evidence="1">Uncharacterized protein</fullName>
    </submittedName>
</protein>
<sequence>MESRAAVLDDLQARDIEHTGRHSGHDSTQLPFSWMPIVTPWPPPLPPLHKPLSWYLSLDVLYVYCWDSMSIVIHCDARAEQDLSCKKGLSEPSEKKMIDNL</sequence>
<gene>
    <name evidence="1" type="ORF">NDU88_005450</name>
</gene>
<dbReference type="Proteomes" id="UP001066276">
    <property type="component" value="Chromosome 8"/>
</dbReference>
<keyword evidence="2" id="KW-1185">Reference proteome</keyword>
<evidence type="ECO:0000313" key="2">
    <source>
        <dbReference type="Proteomes" id="UP001066276"/>
    </source>
</evidence>
<reference evidence="1" key="1">
    <citation type="journal article" date="2022" name="bioRxiv">
        <title>Sequencing and chromosome-scale assembly of the giantPleurodeles waltlgenome.</title>
        <authorList>
            <person name="Brown T."/>
            <person name="Elewa A."/>
            <person name="Iarovenko S."/>
            <person name="Subramanian E."/>
            <person name="Araus A.J."/>
            <person name="Petzold A."/>
            <person name="Susuki M."/>
            <person name="Suzuki K.-i.T."/>
            <person name="Hayashi T."/>
            <person name="Toyoda A."/>
            <person name="Oliveira C."/>
            <person name="Osipova E."/>
            <person name="Leigh N.D."/>
            <person name="Simon A."/>
            <person name="Yun M.H."/>
        </authorList>
    </citation>
    <scope>NUCLEOTIDE SEQUENCE</scope>
    <source>
        <strain evidence="1">20211129_DDA</strain>
        <tissue evidence="1">Liver</tissue>
    </source>
</reference>
<proteinExistence type="predicted"/>
<organism evidence="1 2">
    <name type="scientific">Pleurodeles waltl</name>
    <name type="common">Iberian ribbed newt</name>
    <dbReference type="NCBI Taxonomy" id="8319"/>
    <lineage>
        <taxon>Eukaryota</taxon>
        <taxon>Metazoa</taxon>
        <taxon>Chordata</taxon>
        <taxon>Craniata</taxon>
        <taxon>Vertebrata</taxon>
        <taxon>Euteleostomi</taxon>
        <taxon>Amphibia</taxon>
        <taxon>Batrachia</taxon>
        <taxon>Caudata</taxon>
        <taxon>Salamandroidea</taxon>
        <taxon>Salamandridae</taxon>
        <taxon>Pleurodelinae</taxon>
        <taxon>Pleurodeles</taxon>
    </lineage>
</organism>
<dbReference type="AlphaFoldDB" id="A0AAV7NQM1"/>
<accession>A0AAV7NQM1</accession>
<comment type="caution">
    <text evidence="1">The sequence shown here is derived from an EMBL/GenBank/DDBJ whole genome shotgun (WGS) entry which is preliminary data.</text>
</comment>